<evidence type="ECO:0000256" key="4">
    <source>
        <dbReference type="ARBA" id="ARBA00022525"/>
    </source>
</evidence>
<dbReference type="Proteomes" id="UP001143330">
    <property type="component" value="Unassembled WGS sequence"/>
</dbReference>
<organism evidence="11 12">
    <name type="scientific">Ancylobacter defluvii</name>
    <dbReference type="NCBI Taxonomy" id="1282440"/>
    <lineage>
        <taxon>Bacteria</taxon>
        <taxon>Pseudomonadati</taxon>
        <taxon>Pseudomonadota</taxon>
        <taxon>Alphaproteobacteria</taxon>
        <taxon>Hyphomicrobiales</taxon>
        <taxon>Xanthobacteraceae</taxon>
        <taxon>Ancylobacter</taxon>
    </lineage>
</organism>
<dbReference type="InterPro" id="IPR011049">
    <property type="entry name" value="Serralysin-like_metalloprot_C"/>
</dbReference>
<dbReference type="InterPro" id="IPR018511">
    <property type="entry name" value="Hemolysin-typ_Ca-bd_CS"/>
</dbReference>
<dbReference type="InterPro" id="IPR013858">
    <property type="entry name" value="Peptidase_M10B_C"/>
</dbReference>
<evidence type="ECO:0000256" key="6">
    <source>
        <dbReference type="ARBA" id="ARBA00022737"/>
    </source>
</evidence>
<dbReference type="InterPro" id="IPR003995">
    <property type="entry name" value="RTX_toxin_determinant-A"/>
</dbReference>
<dbReference type="GO" id="GO:0008237">
    <property type="term" value="F:metallopeptidase activity"/>
    <property type="evidence" value="ECO:0007669"/>
    <property type="project" value="InterPro"/>
</dbReference>
<reference evidence="11" key="2">
    <citation type="submission" date="2023-01" db="EMBL/GenBank/DDBJ databases">
        <authorList>
            <person name="Sun Q."/>
            <person name="Evtushenko L."/>
        </authorList>
    </citation>
    <scope>NUCLEOTIDE SEQUENCE</scope>
    <source>
        <strain evidence="11">VKM B-2789</strain>
    </source>
</reference>
<proteinExistence type="predicted"/>
<comment type="cofactor">
    <cofactor evidence="1">
        <name>Ca(2+)</name>
        <dbReference type="ChEBI" id="CHEBI:29108"/>
    </cofactor>
</comment>
<evidence type="ECO:0000313" key="12">
    <source>
        <dbReference type="Proteomes" id="UP001143330"/>
    </source>
</evidence>
<dbReference type="GO" id="GO:0005615">
    <property type="term" value="C:extracellular space"/>
    <property type="evidence" value="ECO:0007669"/>
    <property type="project" value="InterPro"/>
</dbReference>
<dbReference type="InterPro" id="IPR001343">
    <property type="entry name" value="Hemolysn_Ca-bd"/>
</dbReference>
<evidence type="ECO:0000256" key="5">
    <source>
        <dbReference type="ARBA" id="ARBA00022656"/>
    </source>
</evidence>
<evidence type="ECO:0000313" key="11">
    <source>
        <dbReference type="EMBL" id="GLK86152.1"/>
    </source>
</evidence>
<dbReference type="InterPro" id="IPR050557">
    <property type="entry name" value="RTX_toxin/Mannuronan_C5-epim"/>
</dbReference>
<feature type="compositionally biased region" description="Gly residues" evidence="9">
    <location>
        <begin position="72"/>
        <end position="82"/>
    </location>
</feature>
<comment type="subcellular location">
    <subcellularLocation>
        <location evidence="2">Membrane</location>
    </subcellularLocation>
    <subcellularLocation>
        <location evidence="3">Secreted</location>
    </subcellularLocation>
</comment>
<keyword evidence="5" id="KW-0800">Toxin</keyword>
<dbReference type="Pfam" id="PF00353">
    <property type="entry name" value="HemolysinCabind"/>
    <property type="match status" value="6"/>
</dbReference>
<dbReference type="GO" id="GO:0090729">
    <property type="term" value="F:toxin activity"/>
    <property type="evidence" value="ECO:0007669"/>
    <property type="project" value="UniProtKB-KW"/>
</dbReference>
<keyword evidence="4" id="KW-0964">Secreted</keyword>
<protein>
    <recommendedName>
        <fullName evidence="10">Peptidase M10 serralysin C-terminal domain-containing protein</fullName>
    </recommendedName>
</protein>
<keyword evidence="8" id="KW-0472">Membrane</keyword>
<dbReference type="PRINTS" id="PR01488">
    <property type="entry name" value="RTXTOXINA"/>
</dbReference>
<keyword evidence="12" id="KW-1185">Reference proteome</keyword>
<feature type="region of interest" description="Disordered" evidence="9">
    <location>
        <begin position="54"/>
        <end position="103"/>
    </location>
</feature>
<evidence type="ECO:0000256" key="9">
    <source>
        <dbReference type="SAM" id="MobiDB-lite"/>
    </source>
</evidence>
<feature type="domain" description="Peptidase M10 serralysin C-terminal" evidence="10">
    <location>
        <begin position="445"/>
        <end position="580"/>
    </location>
</feature>
<gene>
    <name evidence="11" type="ORF">GCM10017653_42220</name>
</gene>
<dbReference type="PANTHER" id="PTHR38340">
    <property type="entry name" value="S-LAYER PROTEIN"/>
    <property type="match status" value="1"/>
</dbReference>
<evidence type="ECO:0000259" key="10">
    <source>
        <dbReference type="Pfam" id="PF08548"/>
    </source>
</evidence>
<dbReference type="Gene3D" id="2.160.20.160">
    <property type="match status" value="1"/>
</dbReference>
<evidence type="ECO:0000256" key="8">
    <source>
        <dbReference type="ARBA" id="ARBA00023136"/>
    </source>
</evidence>
<dbReference type="PROSITE" id="PS00330">
    <property type="entry name" value="HEMOLYSIN_CALCIUM"/>
    <property type="match status" value="1"/>
</dbReference>
<dbReference type="SUPFAM" id="SSF51120">
    <property type="entry name" value="beta-Roll"/>
    <property type="match status" value="4"/>
</dbReference>
<evidence type="ECO:0000256" key="7">
    <source>
        <dbReference type="ARBA" id="ARBA00023026"/>
    </source>
</evidence>
<dbReference type="Gene3D" id="2.150.10.10">
    <property type="entry name" value="Serralysin-like metalloprotease, C-terminal"/>
    <property type="match status" value="3"/>
</dbReference>
<name>A0A9W6JZJ0_9HYPH</name>
<evidence type="ECO:0000256" key="1">
    <source>
        <dbReference type="ARBA" id="ARBA00001913"/>
    </source>
</evidence>
<dbReference type="AlphaFoldDB" id="A0A9W6JZJ0"/>
<dbReference type="RefSeq" id="WP_213360423.1">
    <property type="nucleotide sequence ID" value="NZ_BSFM01000017.1"/>
</dbReference>
<dbReference type="GO" id="GO:0016020">
    <property type="term" value="C:membrane"/>
    <property type="evidence" value="ECO:0007669"/>
    <property type="project" value="UniProtKB-SubCell"/>
</dbReference>
<dbReference type="EMBL" id="BSFM01000017">
    <property type="protein sequence ID" value="GLK86152.1"/>
    <property type="molecule type" value="Genomic_DNA"/>
</dbReference>
<comment type="caution">
    <text evidence="11">The sequence shown here is derived from an EMBL/GenBank/DDBJ whole genome shotgun (WGS) entry which is preliminary data.</text>
</comment>
<evidence type="ECO:0000256" key="3">
    <source>
        <dbReference type="ARBA" id="ARBA00004613"/>
    </source>
</evidence>
<evidence type="ECO:0000256" key="2">
    <source>
        <dbReference type="ARBA" id="ARBA00004370"/>
    </source>
</evidence>
<dbReference type="Gene3D" id="3.40.390.10">
    <property type="entry name" value="Collagenase (Catalytic Domain)"/>
    <property type="match status" value="1"/>
</dbReference>
<dbReference type="Pfam" id="PF08548">
    <property type="entry name" value="Peptidase_M10_C"/>
    <property type="match status" value="1"/>
</dbReference>
<keyword evidence="7" id="KW-0843">Virulence</keyword>
<dbReference type="PANTHER" id="PTHR38340:SF1">
    <property type="entry name" value="S-LAYER PROTEIN"/>
    <property type="match status" value="1"/>
</dbReference>
<keyword evidence="6" id="KW-0677">Repeat</keyword>
<dbReference type="PRINTS" id="PR00313">
    <property type="entry name" value="CABNDNGRPT"/>
</dbReference>
<dbReference type="InterPro" id="IPR024079">
    <property type="entry name" value="MetalloPept_cat_dom_sf"/>
</dbReference>
<reference evidence="11" key="1">
    <citation type="journal article" date="2014" name="Int. J. Syst. Evol. Microbiol.">
        <title>Complete genome sequence of Corynebacterium casei LMG S-19264T (=DSM 44701T), isolated from a smear-ripened cheese.</title>
        <authorList>
            <consortium name="US DOE Joint Genome Institute (JGI-PGF)"/>
            <person name="Walter F."/>
            <person name="Albersmeier A."/>
            <person name="Kalinowski J."/>
            <person name="Ruckert C."/>
        </authorList>
    </citation>
    <scope>NUCLEOTIDE SEQUENCE</scope>
    <source>
        <strain evidence="11">VKM B-2789</strain>
    </source>
</reference>
<accession>A0A9W6JZJ0</accession>
<dbReference type="SUPFAM" id="SSF55486">
    <property type="entry name" value="Metalloproteases ('zincins'), catalytic domain"/>
    <property type="match status" value="1"/>
</dbReference>
<sequence>MVTKVATQNNDVVNGTEDADELFGGGFNNVTLNGFGNADRLYADGGTGGEFNGGGGDDYLTAGSKDTDNGPHSGGVFNGGDGNDNLDADYSSGGTFNGGDGNDQLGSGLSTNAILNGDAGDDTLFGDAPQAQGGALVFNGGTGYDTLHIDRNVNDFAIVKKGETVFLFYANYKAAITGIERFYFYDGETGSREFTSETLGTNPDRATTVAATGNDYIDGLIDGEKWTDEITFSFGTGVGPAQVDSLGALFLGSYLNTGDEMNLPLTLYGSVASLVATSVKRSPPTSYDDHGYPRYANDGDIRFQNGTGFDQRYFADPPSIGSVWFNSAQNDLENRTRVGNEQHFVYLQAAGRALGLKSASEVGGIADVAVPADRDSLEYTVMSDRSYVGGPAGDYTNGQWDFPQTFMALDIQALQAMYGADYSTNATGTTYKWDATGAMFVNGVRTVTPGANKIFLTIWDGGGSDTYDFSNYSEAMSIDLSPGGASLFSQAQRASLGDGVHAKGNIYNAYLHNNNPASLIENARGGSGNDTLRGNIADNVLNGGAGADTMTGLAGNDRYVVDNTGDLVIEAANEGVDRVTVRIADYVLPAHVEEAFAEEGTLATDLRGNDLGNLLRGNQGSNELYGGAGADRLEGLSGSDHLDGGIGPDQMIGGKGNDTYIVDHLSDIVYEAPNEGTDTLWTSVNRGLDNDFENIVLFGSATDAGGNGKSNIVAGNELNNNLYGGGGADSLYGHDGSDRLFGEDGNDYMTGGRGTDAYYGGAGYDYAILEEGGGVDYFVDWNVTRDRVVFDSAIFSSIGAAMSAAFQNGTDVVIWDGSDGIVLQNAKVADLTTSNFLLA</sequence>
<dbReference type="GO" id="GO:0005509">
    <property type="term" value="F:calcium ion binding"/>
    <property type="evidence" value="ECO:0007669"/>
    <property type="project" value="InterPro"/>
</dbReference>